<reference evidence="2" key="1">
    <citation type="submission" date="2022-05" db="EMBL/GenBank/DDBJ databases">
        <title>The Musa troglodytarum L. genome provides insights into the mechanism of non-climacteric behaviour and enrichment of carotenoids.</title>
        <authorList>
            <person name="Wang J."/>
        </authorList>
    </citation>
    <scope>NUCLEOTIDE SEQUENCE</scope>
    <source>
        <tissue evidence="2">Leaf</tissue>
    </source>
</reference>
<proteinExistence type="predicted"/>
<dbReference type="OrthoDB" id="1258937at2759"/>
<dbReference type="Gene3D" id="2.40.70.10">
    <property type="entry name" value="Acid Proteases"/>
    <property type="match status" value="1"/>
</dbReference>
<gene>
    <name evidence="2" type="ORF">MUK42_33407</name>
</gene>
<evidence type="ECO:0000259" key="1">
    <source>
        <dbReference type="Pfam" id="PF14541"/>
    </source>
</evidence>
<protein>
    <submittedName>
        <fullName evidence="2">Aspartic</fullName>
    </submittedName>
</protein>
<dbReference type="InterPro" id="IPR032799">
    <property type="entry name" value="TAXi_C"/>
</dbReference>
<keyword evidence="3" id="KW-1185">Reference proteome</keyword>
<dbReference type="InterPro" id="IPR021109">
    <property type="entry name" value="Peptidase_aspartic_dom_sf"/>
</dbReference>
<sequence length="269" mass="29317">MKDGNRKAINLCRAHNQAWNWPPRHPLQDRHMLRCPPASLAFLGRISLFRRTSSPGCPSAPLRDLPADVRGQLAWNGLHGERTFPPHAADCTAEAPNGSCMLGRPRGRGGERAGGAVPGPNARARLARPWRRQDQHGSLSHGYTTLKNHICLPFLKAVAGATKEIDPTDAHGEAAQTLHQRQPIHLILPGGRNRTIFGANSMKQVSHDTACLAFLDAGPKAEQAVVIGGFQLERPRLSFSSTPYAMKTTCGNFGLTLEAEVEMALYCFD</sequence>
<dbReference type="EMBL" id="CP097505">
    <property type="protein sequence ID" value="URD93696.1"/>
    <property type="molecule type" value="Genomic_DNA"/>
</dbReference>
<dbReference type="Proteomes" id="UP001055439">
    <property type="component" value="Chromosome 3"/>
</dbReference>
<organism evidence="2 3">
    <name type="scientific">Musa troglodytarum</name>
    <name type="common">fe'i banana</name>
    <dbReference type="NCBI Taxonomy" id="320322"/>
    <lineage>
        <taxon>Eukaryota</taxon>
        <taxon>Viridiplantae</taxon>
        <taxon>Streptophyta</taxon>
        <taxon>Embryophyta</taxon>
        <taxon>Tracheophyta</taxon>
        <taxon>Spermatophyta</taxon>
        <taxon>Magnoliopsida</taxon>
        <taxon>Liliopsida</taxon>
        <taxon>Zingiberales</taxon>
        <taxon>Musaceae</taxon>
        <taxon>Musa</taxon>
    </lineage>
</organism>
<evidence type="ECO:0000313" key="2">
    <source>
        <dbReference type="EMBL" id="URD93696.1"/>
    </source>
</evidence>
<accession>A0A9E7FG91</accession>
<dbReference type="SUPFAM" id="SSF50630">
    <property type="entry name" value="Acid proteases"/>
    <property type="match status" value="1"/>
</dbReference>
<dbReference type="Pfam" id="PF14541">
    <property type="entry name" value="TAXi_C"/>
    <property type="match status" value="1"/>
</dbReference>
<name>A0A9E7FG91_9LILI</name>
<evidence type="ECO:0000313" key="3">
    <source>
        <dbReference type="Proteomes" id="UP001055439"/>
    </source>
</evidence>
<dbReference type="AlphaFoldDB" id="A0A9E7FG91"/>
<feature type="domain" description="Xylanase inhibitor C-terminal" evidence="1">
    <location>
        <begin position="178"/>
        <end position="239"/>
    </location>
</feature>